<evidence type="ECO:0000313" key="7">
    <source>
        <dbReference type="EMBL" id="TDO21530.1"/>
    </source>
</evidence>
<dbReference type="RefSeq" id="WP_133556105.1">
    <property type="nucleotide sequence ID" value="NZ_SNWM01000003.1"/>
</dbReference>
<dbReference type="Pfam" id="PF14289">
    <property type="entry name" value="DUF4369"/>
    <property type="match status" value="1"/>
</dbReference>
<protein>
    <submittedName>
        <fullName evidence="7">Peroxiredoxin</fullName>
    </submittedName>
</protein>
<evidence type="ECO:0000256" key="1">
    <source>
        <dbReference type="ARBA" id="ARBA00004196"/>
    </source>
</evidence>
<feature type="domain" description="Thioredoxin" evidence="6">
    <location>
        <begin position="237"/>
        <end position="381"/>
    </location>
</feature>
<dbReference type="PROSITE" id="PS00194">
    <property type="entry name" value="THIOREDOXIN_1"/>
    <property type="match status" value="1"/>
</dbReference>
<evidence type="ECO:0000256" key="2">
    <source>
        <dbReference type="ARBA" id="ARBA00022748"/>
    </source>
</evidence>
<dbReference type="GO" id="GO:0030313">
    <property type="term" value="C:cell envelope"/>
    <property type="evidence" value="ECO:0007669"/>
    <property type="project" value="UniProtKB-SubCell"/>
</dbReference>
<dbReference type="InterPro" id="IPR036249">
    <property type="entry name" value="Thioredoxin-like_sf"/>
</dbReference>
<evidence type="ECO:0000256" key="3">
    <source>
        <dbReference type="ARBA" id="ARBA00023157"/>
    </source>
</evidence>
<evidence type="ECO:0000259" key="6">
    <source>
        <dbReference type="PROSITE" id="PS51352"/>
    </source>
</evidence>
<organism evidence="7 8">
    <name type="scientific">Pedobacter duraquae</name>
    <dbReference type="NCBI Taxonomy" id="425511"/>
    <lineage>
        <taxon>Bacteria</taxon>
        <taxon>Pseudomonadati</taxon>
        <taxon>Bacteroidota</taxon>
        <taxon>Sphingobacteriia</taxon>
        <taxon>Sphingobacteriales</taxon>
        <taxon>Sphingobacteriaceae</taxon>
        <taxon>Pedobacter</taxon>
    </lineage>
</organism>
<dbReference type="CDD" id="cd02966">
    <property type="entry name" value="TlpA_like_family"/>
    <property type="match status" value="1"/>
</dbReference>
<gene>
    <name evidence="7" type="ORF">CLV32_2635</name>
</gene>
<keyword evidence="8" id="KW-1185">Reference proteome</keyword>
<dbReference type="EMBL" id="SNWM01000003">
    <property type="protein sequence ID" value="TDO21530.1"/>
    <property type="molecule type" value="Genomic_DNA"/>
</dbReference>
<dbReference type="InterPro" id="IPR025380">
    <property type="entry name" value="DUF4369"/>
</dbReference>
<comment type="caution">
    <text evidence="7">The sequence shown here is derived from an EMBL/GenBank/DDBJ whole genome shotgun (WGS) entry which is preliminary data.</text>
</comment>
<dbReference type="PROSITE" id="PS51352">
    <property type="entry name" value="THIOREDOXIN_2"/>
    <property type="match status" value="1"/>
</dbReference>
<dbReference type="AlphaFoldDB" id="A0A4R6IHX5"/>
<evidence type="ECO:0000313" key="8">
    <source>
        <dbReference type="Proteomes" id="UP000295499"/>
    </source>
</evidence>
<dbReference type="InterPro" id="IPR050553">
    <property type="entry name" value="Thioredoxin_ResA/DsbE_sf"/>
</dbReference>
<keyword evidence="3" id="KW-1015">Disulfide bond</keyword>
<dbReference type="SUPFAM" id="SSF52833">
    <property type="entry name" value="Thioredoxin-like"/>
    <property type="match status" value="1"/>
</dbReference>
<dbReference type="InterPro" id="IPR017937">
    <property type="entry name" value="Thioredoxin_CS"/>
</dbReference>
<dbReference type="PANTHER" id="PTHR42852:SF6">
    <property type="entry name" value="THIOL:DISULFIDE INTERCHANGE PROTEIN DSBE"/>
    <property type="match status" value="1"/>
</dbReference>
<evidence type="ECO:0000256" key="5">
    <source>
        <dbReference type="SAM" id="SignalP"/>
    </source>
</evidence>
<dbReference type="Proteomes" id="UP000295499">
    <property type="component" value="Unassembled WGS sequence"/>
</dbReference>
<keyword evidence="4" id="KW-0676">Redox-active center</keyword>
<dbReference type="InterPro" id="IPR013766">
    <property type="entry name" value="Thioredoxin_domain"/>
</dbReference>
<dbReference type="Pfam" id="PF00578">
    <property type="entry name" value="AhpC-TSA"/>
    <property type="match status" value="1"/>
</dbReference>
<reference evidence="7 8" key="1">
    <citation type="submission" date="2019-03" db="EMBL/GenBank/DDBJ databases">
        <title>Genomic Encyclopedia of Archaeal and Bacterial Type Strains, Phase II (KMG-II): from individual species to whole genera.</title>
        <authorList>
            <person name="Goeker M."/>
        </authorList>
    </citation>
    <scope>NUCLEOTIDE SEQUENCE [LARGE SCALE GENOMIC DNA]</scope>
    <source>
        <strain evidence="7 8">DSM 19034</strain>
    </source>
</reference>
<name>A0A4R6IHX5_9SPHI</name>
<dbReference type="PANTHER" id="PTHR42852">
    <property type="entry name" value="THIOL:DISULFIDE INTERCHANGE PROTEIN DSBE"/>
    <property type="match status" value="1"/>
</dbReference>
<comment type="subcellular location">
    <subcellularLocation>
        <location evidence="1">Cell envelope</location>
    </subcellularLocation>
</comment>
<dbReference type="OrthoDB" id="750178at2"/>
<dbReference type="Gene3D" id="3.40.30.10">
    <property type="entry name" value="Glutaredoxin"/>
    <property type="match status" value="1"/>
</dbReference>
<dbReference type="GO" id="GO:0016209">
    <property type="term" value="F:antioxidant activity"/>
    <property type="evidence" value="ECO:0007669"/>
    <property type="project" value="InterPro"/>
</dbReference>
<dbReference type="GO" id="GO:0017004">
    <property type="term" value="P:cytochrome complex assembly"/>
    <property type="evidence" value="ECO:0007669"/>
    <property type="project" value="UniProtKB-KW"/>
</dbReference>
<keyword evidence="2" id="KW-0201">Cytochrome c-type biogenesis</keyword>
<proteinExistence type="predicted"/>
<feature type="signal peptide" evidence="5">
    <location>
        <begin position="1"/>
        <end position="18"/>
    </location>
</feature>
<evidence type="ECO:0000256" key="4">
    <source>
        <dbReference type="ARBA" id="ARBA00023284"/>
    </source>
</evidence>
<dbReference type="GO" id="GO:0016491">
    <property type="term" value="F:oxidoreductase activity"/>
    <property type="evidence" value="ECO:0007669"/>
    <property type="project" value="InterPro"/>
</dbReference>
<keyword evidence="5" id="KW-0732">Signal</keyword>
<dbReference type="InterPro" id="IPR000866">
    <property type="entry name" value="AhpC/TSA"/>
</dbReference>
<feature type="chain" id="PRO_5020554322" evidence="5">
    <location>
        <begin position="19"/>
        <end position="382"/>
    </location>
</feature>
<sequence length="382" mass="41555">MKKMILSAALLLPIAAMAQGGFVLKGKVGALNAPAKAYLAYRVGSTQVTDSADIKGGVFEFKGKVANPVSASIRIKHDATPVDPAKRVPLDVLGFYIENKTFSLTAADSVKKAVIKGSPVNEDNAKLKAALKPAADKMAALNAEYSSKTPEQRKDKAYMQTVYDRSDAIEKEMGPLNQKFIDENPSSYVALVAFRTVLGYDIDPKTAEPAFNKFSAELKATTLGKDISNAIAGAKKSQIGIMAADFTQNDPDGKPVKLSDFKGKYVLVDFWASWCGPCRQENPNVVVAFNKYKDKNFTVLGVSLDRPDGKEKWIKAIKDDNLTWTHVSDLNYFDNAVSKMYGVQAIPFNFLVDPTGKIVGRNLREEALQAKLAELLGSKASK</sequence>
<accession>A0A4R6IHX5</accession>